<feature type="domain" description="Transcription regulator TrmB N-terminal" evidence="1">
    <location>
        <begin position="9"/>
        <end position="76"/>
    </location>
</feature>
<dbReference type="PANTHER" id="PTHR34293:SF1">
    <property type="entry name" value="HTH-TYPE TRANSCRIPTIONAL REGULATOR TRMBL2"/>
    <property type="match status" value="1"/>
</dbReference>
<protein>
    <submittedName>
        <fullName evidence="2">TrmB family transcriptional regulator</fullName>
    </submittedName>
</protein>
<sequence>MNDRLQEQLMALGLNRYEAATYLALLEHRGFTPAQAAVRASVPRQRIYDILATLCARGLAIERHSDGQRRYFAIDPAVALPALLSERQRTFEQEQAALAQSMQSLLATLSPIFAAGHDQIDPLDYVDVLLDRRLVVERAITLAQQTEREICVCFKLPLLGDRAANFAEVAEPLRRGVRYRTIYERSALTDPELRAWITQFVTWGQQARIVTNLPLKVNLYDRRVALLSLQDPITGALSLTALCVTHPNFGAFLQGAFEQLWADAETLVLD</sequence>
<dbReference type="EMBL" id="PNIQ01000301">
    <property type="protein sequence ID" value="PMP83925.1"/>
    <property type="molecule type" value="Genomic_DNA"/>
</dbReference>
<evidence type="ECO:0000259" key="1">
    <source>
        <dbReference type="Pfam" id="PF01978"/>
    </source>
</evidence>
<reference evidence="2 3" key="1">
    <citation type="submission" date="2018-01" db="EMBL/GenBank/DDBJ databases">
        <title>Metagenomic assembled genomes from two thermal pools in the Uzon Caldera, Kamchatka, Russia.</title>
        <authorList>
            <person name="Wilkins L."/>
            <person name="Ettinger C."/>
        </authorList>
    </citation>
    <scope>NUCLEOTIDE SEQUENCE [LARGE SCALE GENOMIC DNA]</scope>
    <source>
        <strain evidence="2">ZAV-02</strain>
    </source>
</reference>
<evidence type="ECO:0000313" key="3">
    <source>
        <dbReference type="Proteomes" id="UP000243376"/>
    </source>
</evidence>
<dbReference type="PANTHER" id="PTHR34293">
    <property type="entry name" value="HTH-TYPE TRANSCRIPTIONAL REGULATOR TRMBL2"/>
    <property type="match status" value="1"/>
</dbReference>
<proteinExistence type="predicted"/>
<accession>A0A2J6X979</accession>
<gene>
    <name evidence="2" type="ORF">C0184_04560</name>
</gene>
<name>A0A2J6X979_9CHLR</name>
<dbReference type="InterPro" id="IPR036390">
    <property type="entry name" value="WH_DNA-bd_sf"/>
</dbReference>
<comment type="caution">
    <text evidence="2">The sequence shown here is derived from an EMBL/GenBank/DDBJ whole genome shotgun (WGS) entry which is preliminary data.</text>
</comment>
<evidence type="ECO:0000313" key="2">
    <source>
        <dbReference type="EMBL" id="PMP83925.1"/>
    </source>
</evidence>
<dbReference type="Gene3D" id="1.10.10.10">
    <property type="entry name" value="Winged helix-like DNA-binding domain superfamily/Winged helix DNA-binding domain"/>
    <property type="match status" value="1"/>
</dbReference>
<dbReference type="AlphaFoldDB" id="A0A2J6X979"/>
<dbReference type="InterPro" id="IPR051797">
    <property type="entry name" value="TrmB-like"/>
</dbReference>
<dbReference type="InterPro" id="IPR036388">
    <property type="entry name" value="WH-like_DNA-bd_sf"/>
</dbReference>
<dbReference type="SUPFAM" id="SSF46785">
    <property type="entry name" value="Winged helix' DNA-binding domain"/>
    <property type="match status" value="1"/>
</dbReference>
<dbReference type="InterPro" id="IPR002831">
    <property type="entry name" value="Tscrpt_reg_TrmB_N"/>
</dbReference>
<organism evidence="2 3">
    <name type="scientific">Chloroflexus aggregans</name>
    <dbReference type="NCBI Taxonomy" id="152260"/>
    <lineage>
        <taxon>Bacteria</taxon>
        <taxon>Bacillati</taxon>
        <taxon>Chloroflexota</taxon>
        <taxon>Chloroflexia</taxon>
        <taxon>Chloroflexales</taxon>
        <taxon>Chloroflexineae</taxon>
        <taxon>Chloroflexaceae</taxon>
        <taxon>Chloroflexus</taxon>
    </lineage>
</organism>
<dbReference type="Pfam" id="PF01978">
    <property type="entry name" value="TrmB"/>
    <property type="match status" value="1"/>
</dbReference>
<dbReference type="Proteomes" id="UP000243376">
    <property type="component" value="Unassembled WGS sequence"/>
</dbReference>